<accession>A0A377SVP3</accession>
<evidence type="ECO:0000313" key="4">
    <source>
        <dbReference type="EMBL" id="TCU82172.1"/>
    </source>
</evidence>
<dbReference type="PROSITE" id="PS50943">
    <property type="entry name" value="HTH_CROC1"/>
    <property type="match status" value="1"/>
</dbReference>
<dbReference type="SMART" id="SM00530">
    <property type="entry name" value="HTH_XRE"/>
    <property type="match status" value="1"/>
</dbReference>
<dbReference type="EMBL" id="SMBT01000016">
    <property type="protein sequence ID" value="TCU82172.1"/>
    <property type="molecule type" value="Genomic_DNA"/>
</dbReference>
<gene>
    <name evidence="3" type="primary">puuR</name>
    <name evidence="4" type="ORF">EV682_1166</name>
    <name evidence="3" type="ORF">NCTC11159_03613</name>
</gene>
<evidence type="ECO:0000313" key="3">
    <source>
        <dbReference type="EMBL" id="STR45067.1"/>
    </source>
</evidence>
<dbReference type="InterPro" id="IPR013096">
    <property type="entry name" value="Cupin_2"/>
</dbReference>
<evidence type="ECO:0000256" key="1">
    <source>
        <dbReference type="ARBA" id="ARBA00023125"/>
    </source>
</evidence>
<dbReference type="CDD" id="cd02209">
    <property type="entry name" value="cupin_XRE_C"/>
    <property type="match status" value="1"/>
</dbReference>
<reference evidence="4 6" key="2">
    <citation type="submission" date="2019-03" db="EMBL/GenBank/DDBJ databases">
        <title>Genomic Encyclopedia of Type Strains, Phase IV (KMG-IV): sequencing the most valuable type-strain genomes for metagenomic binning, comparative biology and taxonomic classification.</title>
        <authorList>
            <person name="Goeker M."/>
        </authorList>
    </citation>
    <scope>NUCLEOTIDE SEQUENCE [LARGE SCALE GENOMIC DNA]</scope>
    <source>
        <strain evidence="4 6">DSM 3764</strain>
    </source>
</reference>
<dbReference type="Gene3D" id="1.10.260.40">
    <property type="entry name" value="lambda repressor-like DNA-binding domains"/>
    <property type="match status" value="1"/>
</dbReference>
<dbReference type="Proteomes" id="UP000295794">
    <property type="component" value="Unassembled WGS sequence"/>
</dbReference>
<dbReference type="PANTHER" id="PTHR46797:SF11">
    <property type="entry name" value="HTH-TYPE TRANSCRIPTIONAL REGULATOR PUUR"/>
    <property type="match status" value="1"/>
</dbReference>
<dbReference type="Pfam" id="PF07883">
    <property type="entry name" value="Cupin_2"/>
    <property type="match status" value="1"/>
</dbReference>
<dbReference type="GO" id="GO:0005829">
    <property type="term" value="C:cytosol"/>
    <property type="evidence" value="ECO:0007669"/>
    <property type="project" value="TreeGrafter"/>
</dbReference>
<dbReference type="PANTHER" id="PTHR46797">
    <property type="entry name" value="HTH-TYPE TRANSCRIPTIONAL REGULATOR"/>
    <property type="match status" value="1"/>
</dbReference>
<dbReference type="EMBL" id="UGHR01000003">
    <property type="protein sequence ID" value="STR45067.1"/>
    <property type="molecule type" value="Genomic_DNA"/>
</dbReference>
<proteinExistence type="predicted"/>
<dbReference type="GO" id="GO:0003700">
    <property type="term" value="F:DNA-binding transcription factor activity"/>
    <property type="evidence" value="ECO:0007669"/>
    <property type="project" value="TreeGrafter"/>
</dbReference>
<dbReference type="InterPro" id="IPR014710">
    <property type="entry name" value="RmlC-like_jellyroll"/>
</dbReference>
<dbReference type="CDD" id="cd00093">
    <property type="entry name" value="HTH_XRE"/>
    <property type="match status" value="1"/>
</dbReference>
<feature type="domain" description="HTH cro/C1-type" evidence="2">
    <location>
        <begin position="7"/>
        <end position="61"/>
    </location>
</feature>
<keyword evidence="6" id="KW-1185">Reference proteome</keyword>
<dbReference type="InterPro" id="IPR011051">
    <property type="entry name" value="RmlC_Cupin_sf"/>
</dbReference>
<evidence type="ECO:0000313" key="5">
    <source>
        <dbReference type="Proteomes" id="UP000255108"/>
    </source>
</evidence>
<protein>
    <submittedName>
        <fullName evidence="3">HTH-type transcriptional regulator PuuR</fullName>
    </submittedName>
    <submittedName>
        <fullName evidence="4">XRE family transcriptional regulator</fullName>
    </submittedName>
</protein>
<dbReference type="RefSeq" id="WP_115228784.1">
    <property type="nucleotide sequence ID" value="NZ_CAWOLO010000016.1"/>
</dbReference>
<sequence>MDVGARLKVVRGRFALSQRELAKRAGMTNATVSLIEQNRVSPSISSLKKLLEGFPMSLAEFFTFEQESTVPSYIFPAGTQPNLGNAAVQMHLIGSGVRDRQIGLLREQYQPGADTGSEMLQHEGQECGVLVSGQMELTIDGQVHLLQAGDGYYFPSNLPHRFRNIGDGAAEVISANTPSSF</sequence>
<dbReference type="GO" id="GO:0003677">
    <property type="term" value="F:DNA binding"/>
    <property type="evidence" value="ECO:0007669"/>
    <property type="project" value="UniProtKB-KW"/>
</dbReference>
<dbReference type="SUPFAM" id="SSF51182">
    <property type="entry name" value="RmlC-like cupins"/>
    <property type="match status" value="1"/>
</dbReference>
<dbReference type="InterPro" id="IPR001387">
    <property type="entry name" value="Cro/C1-type_HTH"/>
</dbReference>
<dbReference type="Proteomes" id="UP000255108">
    <property type="component" value="Unassembled WGS sequence"/>
</dbReference>
<dbReference type="InterPro" id="IPR010982">
    <property type="entry name" value="Lambda_DNA-bd_dom_sf"/>
</dbReference>
<dbReference type="OrthoDB" id="9814751at2"/>
<reference evidence="3 5" key="1">
    <citation type="submission" date="2018-06" db="EMBL/GenBank/DDBJ databases">
        <authorList>
            <consortium name="Pathogen Informatics"/>
            <person name="Doyle S."/>
        </authorList>
    </citation>
    <scope>NUCLEOTIDE SEQUENCE [LARGE SCALE GENOMIC DNA]</scope>
    <source>
        <strain evidence="3 5">NCTC11159</strain>
    </source>
</reference>
<name>A0A377SVP3_9NEIS</name>
<dbReference type="AlphaFoldDB" id="A0A377SVP3"/>
<dbReference type="InterPro" id="IPR050807">
    <property type="entry name" value="TransReg_Diox_bact_type"/>
</dbReference>
<keyword evidence="1" id="KW-0238">DNA-binding</keyword>
<dbReference type="Gene3D" id="2.60.120.10">
    <property type="entry name" value="Jelly Rolls"/>
    <property type="match status" value="1"/>
</dbReference>
<dbReference type="SUPFAM" id="SSF47413">
    <property type="entry name" value="lambda repressor-like DNA-binding domains"/>
    <property type="match status" value="1"/>
</dbReference>
<evidence type="ECO:0000313" key="6">
    <source>
        <dbReference type="Proteomes" id="UP000295794"/>
    </source>
</evidence>
<dbReference type="Pfam" id="PF01381">
    <property type="entry name" value="HTH_3"/>
    <property type="match status" value="1"/>
</dbReference>
<evidence type="ECO:0000259" key="2">
    <source>
        <dbReference type="PROSITE" id="PS50943"/>
    </source>
</evidence>
<organism evidence="3 5">
    <name type="scientific">Iodobacter fluviatilis</name>
    <dbReference type="NCBI Taxonomy" id="537"/>
    <lineage>
        <taxon>Bacteria</taxon>
        <taxon>Pseudomonadati</taxon>
        <taxon>Pseudomonadota</taxon>
        <taxon>Betaproteobacteria</taxon>
        <taxon>Neisseriales</taxon>
        <taxon>Chitinibacteraceae</taxon>
        <taxon>Iodobacter</taxon>
    </lineage>
</organism>